<comment type="function">
    <text evidence="1 10">Catalyzes the transfer of a methyl group from 5-methyltetrahydrofolate to homocysteine resulting in methionine formation.</text>
</comment>
<dbReference type="InterPro" id="IPR013215">
    <property type="entry name" value="Cbl-indep_Met_Synth_N"/>
</dbReference>
<dbReference type="Proteomes" id="UP001156706">
    <property type="component" value="Unassembled WGS sequence"/>
</dbReference>
<keyword evidence="14" id="KW-1185">Reference proteome</keyword>
<feature type="binding site" evidence="10">
    <location>
        <begin position="511"/>
        <end position="512"/>
    </location>
    <ligand>
        <name>5-methyltetrahydropteroyltri-L-glutamate</name>
        <dbReference type="ChEBI" id="CHEBI:58207"/>
    </ligand>
</feature>
<evidence type="ECO:0000256" key="8">
    <source>
        <dbReference type="ARBA" id="ARBA00022833"/>
    </source>
</evidence>
<dbReference type="NCBIfam" id="TIGR01371">
    <property type="entry name" value="met_syn_B12ind"/>
    <property type="match status" value="1"/>
</dbReference>
<dbReference type="NCBIfam" id="NF003556">
    <property type="entry name" value="PRK05222.1"/>
    <property type="match status" value="1"/>
</dbReference>
<feature type="binding site" evidence="10">
    <location>
        <position position="557"/>
    </location>
    <ligand>
        <name>5-methyltetrahydropteroyltri-L-glutamate</name>
        <dbReference type="ChEBI" id="CHEBI:58207"/>
    </ligand>
</feature>
<dbReference type="GO" id="GO:0032259">
    <property type="term" value="P:methylation"/>
    <property type="evidence" value="ECO:0007669"/>
    <property type="project" value="UniProtKB-KW"/>
</dbReference>
<dbReference type="InterPro" id="IPR002629">
    <property type="entry name" value="Met_Synth_C/arc"/>
</dbReference>
<comment type="pathway">
    <text evidence="2 10">Amino-acid biosynthesis; L-methionine biosynthesis via de novo pathway; L-methionine from L-homocysteine (MetE route): step 1/1.</text>
</comment>
<dbReference type="CDD" id="cd03312">
    <property type="entry name" value="CIMS_N_terminal_like"/>
    <property type="match status" value="1"/>
</dbReference>
<dbReference type="EMBL" id="BSOG01000001">
    <property type="protein sequence ID" value="GLR12130.1"/>
    <property type="molecule type" value="Genomic_DNA"/>
</dbReference>
<feature type="binding site" evidence="10">
    <location>
        <position position="480"/>
    </location>
    <ligand>
        <name>L-methionine</name>
        <dbReference type="ChEBI" id="CHEBI:57844"/>
    </ligand>
</feature>
<feature type="binding site" evidence="10">
    <location>
        <position position="595"/>
    </location>
    <ligand>
        <name>L-homocysteine</name>
        <dbReference type="ChEBI" id="CHEBI:58199"/>
    </ligand>
</feature>
<proteinExistence type="inferred from homology"/>
<evidence type="ECO:0000313" key="13">
    <source>
        <dbReference type="EMBL" id="GLR12130.1"/>
    </source>
</evidence>
<dbReference type="InterPro" id="IPR038071">
    <property type="entry name" value="UROD/MetE-like_sf"/>
</dbReference>
<feature type="binding site" evidence="10">
    <location>
        <position position="639"/>
    </location>
    <ligand>
        <name>Zn(2+)</name>
        <dbReference type="ChEBI" id="CHEBI:29105"/>
        <note>catalytic</note>
    </ligand>
</feature>
<evidence type="ECO:0000256" key="7">
    <source>
        <dbReference type="ARBA" id="ARBA00022723"/>
    </source>
</evidence>
<keyword evidence="5 10" id="KW-0028">Amino-acid biosynthesis</keyword>
<evidence type="ECO:0000256" key="2">
    <source>
        <dbReference type="ARBA" id="ARBA00004681"/>
    </source>
</evidence>
<protein>
    <recommendedName>
        <fullName evidence="10">5-methyltetrahydropteroyltriglutamate--homocysteine methyltransferase</fullName>
        <ecNumber evidence="10">2.1.1.14</ecNumber>
    </recommendedName>
    <alternativeName>
        <fullName evidence="10">Cobalamin-independent methionine synthase</fullName>
    </alternativeName>
    <alternativeName>
        <fullName evidence="10">Methionine synthase, vitamin-B12 independent isozyme</fullName>
    </alternativeName>
</protein>
<reference evidence="14" key="1">
    <citation type="journal article" date="2019" name="Int. J. Syst. Evol. Microbiol.">
        <title>The Global Catalogue of Microorganisms (GCM) 10K type strain sequencing project: providing services to taxonomists for standard genome sequencing and annotation.</title>
        <authorList>
            <consortium name="The Broad Institute Genomics Platform"/>
            <consortium name="The Broad Institute Genome Sequencing Center for Infectious Disease"/>
            <person name="Wu L."/>
            <person name="Ma J."/>
        </authorList>
    </citation>
    <scope>NUCLEOTIDE SEQUENCE [LARGE SCALE GENOMIC DNA]</scope>
    <source>
        <strain evidence="14">NBRC 110044</strain>
    </source>
</reference>
<feature type="binding site" evidence="10">
    <location>
        <begin position="427"/>
        <end position="429"/>
    </location>
    <ligand>
        <name>L-homocysteine</name>
        <dbReference type="ChEBI" id="CHEBI:58199"/>
    </ligand>
</feature>
<dbReference type="PANTHER" id="PTHR30519">
    <property type="entry name" value="5-METHYLTETRAHYDROPTEROYLTRIGLUTAMATE--HOMOCYSTEINE METHYLTRANSFERASE"/>
    <property type="match status" value="1"/>
</dbReference>
<evidence type="ECO:0000256" key="1">
    <source>
        <dbReference type="ARBA" id="ARBA00002777"/>
    </source>
</evidence>
<feature type="domain" description="Cobalamin-independent methionine synthase MetE N-terminal" evidence="12">
    <location>
        <begin position="4"/>
        <end position="306"/>
    </location>
</feature>
<evidence type="ECO:0000313" key="14">
    <source>
        <dbReference type="Proteomes" id="UP001156706"/>
    </source>
</evidence>
<evidence type="ECO:0000256" key="9">
    <source>
        <dbReference type="ARBA" id="ARBA00023167"/>
    </source>
</evidence>
<dbReference type="EC" id="2.1.1.14" evidence="10"/>
<dbReference type="PIRSF" id="PIRSF000382">
    <property type="entry name" value="MeTrfase_B12_ind"/>
    <property type="match status" value="1"/>
</dbReference>
<dbReference type="Gene3D" id="3.20.20.210">
    <property type="match status" value="2"/>
</dbReference>
<evidence type="ECO:0000256" key="5">
    <source>
        <dbReference type="ARBA" id="ARBA00022605"/>
    </source>
</evidence>
<evidence type="ECO:0000256" key="4">
    <source>
        <dbReference type="ARBA" id="ARBA00022603"/>
    </source>
</evidence>
<keyword evidence="8 10" id="KW-0862">Zinc</keyword>
<feature type="binding site" evidence="10">
    <location>
        <position position="480"/>
    </location>
    <ligand>
        <name>L-homocysteine</name>
        <dbReference type="ChEBI" id="CHEBI:58199"/>
    </ligand>
</feature>
<dbReference type="SUPFAM" id="SSF51726">
    <property type="entry name" value="UROD/MetE-like"/>
    <property type="match status" value="2"/>
</dbReference>
<dbReference type="CDD" id="cd03311">
    <property type="entry name" value="CIMS_C_terminal_like"/>
    <property type="match status" value="1"/>
</dbReference>
<evidence type="ECO:0000259" key="11">
    <source>
        <dbReference type="Pfam" id="PF01717"/>
    </source>
</evidence>
<evidence type="ECO:0000256" key="3">
    <source>
        <dbReference type="ARBA" id="ARBA00009553"/>
    </source>
</evidence>
<keyword evidence="10" id="KW-0677">Repeat</keyword>
<gene>
    <name evidence="10 13" type="primary">metE</name>
    <name evidence="13" type="ORF">GCM10007907_09200</name>
</gene>
<feature type="binding site" evidence="10">
    <location>
        <position position="722"/>
    </location>
    <ligand>
        <name>Zn(2+)</name>
        <dbReference type="ChEBI" id="CHEBI:29105"/>
        <note>catalytic</note>
    </ligand>
</feature>
<comment type="catalytic activity">
    <reaction evidence="10">
        <text>5-methyltetrahydropteroyltri-L-glutamate + L-homocysteine = tetrahydropteroyltri-L-glutamate + L-methionine</text>
        <dbReference type="Rhea" id="RHEA:21196"/>
        <dbReference type="ChEBI" id="CHEBI:57844"/>
        <dbReference type="ChEBI" id="CHEBI:58140"/>
        <dbReference type="ChEBI" id="CHEBI:58199"/>
        <dbReference type="ChEBI" id="CHEBI:58207"/>
        <dbReference type="EC" id="2.1.1.14"/>
    </reaction>
</comment>
<feature type="binding site" evidence="10">
    <location>
        <begin position="16"/>
        <end position="19"/>
    </location>
    <ligand>
        <name>5-methyltetrahydropteroyltri-L-glutamate</name>
        <dbReference type="ChEBI" id="CHEBI:58207"/>
    </ligand>
</feature>
<organism evidence="13 14">
    <name type="scientific">Chitinimonas prasina</name>
    <dbReference type="NCBI Taxonomy" id="1434937"/>
    <lineage>
        <taxon>Bacteria</taxon>
        <taxon>Pseudomonadati</taxon>
        <taxon>Pseudomonadota</taxon>
        <taxon>Betaproteobacteria</taxon>
        <taxon>Neisseriales</taxon>
        <taxon>Chitinibacteraceae</taxon>
        <taxon>Chitinimonas</taxon>
    </lineage>
</organism>
<feature type="binding site" evidence="10">
    <location>
        <position position="637"/>
    </location>
    <ligand>
        <name>Zn(2+)</name>
        <dbReference type="ChEBI" id="CHEBI:29105"/>
        <note>catalytic</note>
    </ligand>
</feature>
<dbReference type="GO" id="GO:0008168">
    <property type="term" value="F:methyltransferase activity"/>
    <property type="evidence" value="ECO:0007669"/>
    <property type="project" value="UniProtKB-KW"/>
</dbReference>
<comment type="cofactor">
    <cofactor evidence="10">
        <name>Zn(2+)</name>
        <dbReference type="ChEBI" id="CHEBI:29105"/>
    </cofactor>
    <text evidence="10">Binds 1 zinc ion per subunit.</text>
</comment>
<keyword evidence="6 10" id="KW-0808">Transferase</keyword>
<dbReference type="HAMAP" id="MF_00172">
    <property type="entry name" value="Meth_synth"/>
    <property type="match status" value="1"/>
</dbReference>
<evidence type="ECO:0000259" key="12">
    <source>
        <dbReference type="Pfam" id="PF08267"/>
    </source>
</evidence>
<comment type="similarity">
    <text evidence="3 10">Belongs to the vitamin-B12 independent methionine synthase family.</text>
</comment>
<comment type="caution">
    <text evidence="13">The sequence shown here is derived from an EMBL/GenBank/DDBJ whole genome shotgun (WGS) entry which is preliminary data.</text>
</comment>
<feature type="binding site" evidence="10">
    <location>
        <position position="661"/>
    </location>
    <ligand>
        <name>Zn(2+)</name>
        <dbReference type="ChEBI" id="CHEBI:29105"/>
        <note>catalytic</note>
    </ligand>
</feature>
<feature type="binding site" evidence="10">
    <location>
        <position position="112"/>
    </location>
    <ligand>
        <name>5-methyltetrahydropteroyltri-L-glutamate</name>
        <dbReference type="ChEBI" id="CHEBI:58207"/>
    </ligand>
</feature>
<feature type="binding site" evidence="10">
    <location>
        <begin position="427"/>
        <end position="429"/>
    </location>
    <ligand>
        <name>L-methionine</name>
        <dbReference type="ChEBI" id="CHEBI:57844"/>
    </ligand>
</feature>
<keyword evidence="4 10" id="KW-0489">Methyltransferase</keyword>
<dbReference type="Pfam" id="PF08267">
    <property type="entry name" value="Meth_synt_1"/>
    <property type="match status" value="1"/>
</dbReference>
<evidence type="ECO:0000256" key="10">
    <source>
        <dbReference type="HAMAP-Rule" id="MF_00172"/>
    </source>
</evidence>
<sequence length="780" mass="86396">MLTTHTLGFPRIGSQRELKFAVEQFWRGELDEAGLNATGRELRLRHWQWQHAAGLRFVAVGDFSYYDQILDTTVLLGAIPKRFGFDAAQLSRSQYFELARGNAAQPACEMTKWFDTNYHFLKPEFDHDTRFDGGPQWLLDELQEATQAGFQAKVQLVGPLTLLKLARVQGIDALSLLPRLLPAYVRLLRQLAAEGCNWVQLDEPILGLDLDSHWLNAYAPVYRELAEAHPGILLTTYFSGVAEHAELLKSLPVAGLHLDAVRAPQQLGAFGDWHAGKVLSVGIVDGRNVWKTDLDAALDKLTPLYHRLGDNLWIGSSCSLLHVPVDLDQETRLAEEIKDGLSFARQKLAELATLSRALCLGRSVCFQALEQNRAALTRYRTLPARNDAAVARRLANLPEIERGLSYGERALLQRERLKLPLLPTTTIGSFPQTNAIRAQRGAYKRGELSQADYTRAMQAEIAHAVSRQEALGLDVLVHGEAERSDMVDYFAEQLAGVAVCQHGWVQSYGSRCVKPPMIWGDVSRPVAMTVEWTRYAQSLTSLPMKGMLTGPVTLVQWAFVRDDKPRAEVAYQMALALRDEVAELDAAGIAAIQIDEPAFREGLPLKRADWPAYLDWAVTAFKLSAAGSRPETQVHTHMCYSEFEDILPAIAAMDADVITIETSRSAMTLLDAFGDFRYPNEIGPGVYDIHSPRVPPVTEMTTLLEKALKVIPAERLWVNPDCGLKTRAWPETEAALINMLAATRQLRQRLAAGTAASLSAASVATAAHVHEGECCGPRGE</sequence>
<name>A0ABQ5YFK6_9NEIS</name>
<dbReference type="Pfam" id="PF01717">
    <property type="entry name" value="Meth_synt_2"/>
    <property type="match status" value="1"/>
</dbReference>
<feature type="binding site" evidence="10">
    <location>
        <position position="595"/>
    </location>
    <ligand>
        <name>L-methionine</name>
        <dbReference type="ChEBI" id="CHEBI:57844"/>
    </ligand>
</feature>
<feature type="binding site" evidence="10">
    <location>
        <position position="601"/>
    </location>
    <ligand>
        <name>5-methyltetrahydropteroyltri-L-glutamate</name>
        <dbReference type="ChEBI" id="CHEBI:58207"/>
    </ligand>
</feature>
<feature type="domain" description="Cobalamin-independent methionine synthase MetE C-terminal/archaeal" evidence="11">
    <location>
        <begin position="422"/>
        <end position="744"/>
    </location>
</feature>
<evidence type="ECO:0000256" key="6">
    <source>
        <dbReference type="ARBA" id="ARBA00022679"/>
    </source>
</evidence>
<dbReference type="InterPro" id="IPR006276">
    <property type="entry name" value="Cobalamin-indep_Met_synthase"/>
</dbReference>
<feature type="active site" description="Proton donor" evidence="10">
    <location>
        <position position="690"/>
    </location>
</feature>
<keyword evidence="9 10" id="KW-0486">Methionine biosynthesis</keyword>
<keyword evidence="7 10" id="KW-0479">Metal-binding</keyword>
<accession>A0ABQ5YFK6</accession>
<dbReference type="RefSeq" id="WP_284195267.1">
    <property type="nucleotide sequence ID" value="NZ_BSOG01000001.1"/>
</dbReference>